<dbReference type="EMBL" id="LAZR01014661">
    <property type="protein sequence ID" value="KKM16501.1"/>
    <property type="molecule type" value="Genomic_DNA"/>
</dbReference>
<organism evidence="1">
    <name type="scientific">marine sediment metagenome</name>
    <dbReference type="NCBI Taxonomy" id="412755"/>
    <lineage>
        <taxon>unclassified sequences</taxon>
        <taxon>metagenomes</taxon>
        <taxon>ecological metagenomes</taxon>
    </lineage>
</organism>
<name>A0A0F9HMK5_9ZZZZ</name>
<protein>
    <submittedName>
        <fullName evidence="1">Uncharacterized protein</fullName>
    </submittedName>
</protein>
<accession>A0A0F9HMK5</accession>
<evidence type="ECO:0000313" key="1">
    <source>
        <dbReference type="EMBL" id="KKM16501.1"/>
    </source>
</evidence>
<dbReference type="AlphaFoldDB" id="A0A0F9HMK5"/>
<proteinExistence type="predicted"/>
<comment type="caution">
    <text evidence="1">The sequence shown here is derived from an EMBL/GenBank/DDBJ whole genome shotgun (WGS) entry which is preliminary data.</text>
</comment>
<reference evidence="1" key="1">
    <citation type="journal article" date="2015" name="Nature">
        <title>Complex archaea that bridge the gap between prokaryotes and eukaryotes.</title>
        <authorList>
            <person name="Spang A."/>
            <person name="Saw J.H."/>
            <person name="Jorgensen S.L."/>
            <person name="Zaremba-Niedzwiedzka K."/>
            <person name="Martijn J."/>
            <person name="Lind A.E."/>
            <person name="van Eijk R."/>
            <person name="Schleper C."/>
            <person name="Guy L."/>
            <person name="Ettema T.J."/>
        </authorList>
    </citation>
    <scope>NUCLEOTIDE SEQUENCE</scope>
</reference>
<sequence>MRRIEMIVASVYGYHTDHEWSITPAPRIQAGSVNVDLRIYNNWCNLTGISGETVACFALQRFIDIMPHDTRLL</sequence>
<gene>
    <name evidence="1" type="ORF">LCGC14_1685210</name>
</gene>